<dbReference type="SUPFAM" id="SSF46785">
    <property type="entry name" value="Winged helix' DNA-binding domain"/>
    <property type="match status" value="1"/>
</dbReference>
<dbReference type="PRINTS" id="PR00267">
    <property type="entry name" value="INTFRNREGFCT"/>
</dbReference>
<dbReference type="Proteomes" id="UP000001646">
    <property type="component" value="Chromosome 1"/>
</dbReference>
<dbReference type="CTD" id="3665"/>
<dbReference type="InterPro" id="IPR036388">
    <property type="entry name" value="WH-like_DNA-bd_sf"/>
</dbReference>
<dbReference type="InterPro" id="IPR036390">
    <property type="entry name" value="WH_DNA-bd_sf"/>
</dbReference>
<dbReference type="Gene3D" id="1.10.10.10">
    <property type="entry name" value="Winged helix-like DNA-binding domain superfamily/Winged helix DNA-binding domain"/>
    <property type="match status" value="1"/>
</dbReference>
<dbReference type="AlphaFoldDB" id="G1KQL4"/>
<evidence type="ECO:0000313" key="8">
    <source>
        <dbReference type="Ensembl" id="ENSACAP00000014781.4"/>
    </source>
</evidence>
<keyword evidence="2" id="KW-0805">Transcription regulation</keyword>
<dbReference type="PROSITE" id="PS51507">
    <property type="entry name" value="IRF_2"/>
    <property type="match status" value="1"/>
</dbReference>
<dbReference type="STRING" id="28377.ENSACAP00000014781"/>
<dbReference type="SUPFAM" id="SSF49879">
    <property type="entry name" value="SMAD/FHA domain"/>
    <property type="match status" value="1"/>
</dbReference>
<dbReference type="eggNOG" id="ENOG502R2I9">
    <property type="taxonomic scope" value="Eukaryota"/>
</dbReference>
<dbReference type="PROSITE" id="PS00601">
    <property type="entry name" value="IRF_1"/>
    <property type="match status" value="1"/>
</dbReference>
<dbReference type="HOGENOM" id="CLU_031544_2_0_1"/>
<name>G1KQL4_ANOCA</name>
<protein>
    <submittedName>
        <fullName evidence="8">Interferon regulatory factor 7</fullName>
    </submittedName>
</protein>
<evidence type="ECO:0000313" key="9">
    <source>
        <dbReference type="Proteomes" id="UP000001646"/>
    </source>
</evidence>
<evidence type="ECO:0000256" key="1">
    <source>
        <dbReference type="ARBA" id="ARBA00004123"/>
    </source>
</evidence>
<dbReference type="GeneID" id="103278516"/>
<gene>
    <name evidence="8" type="primary">IRF7</name>
</gene>
<proteinExistence type="predicted"/>
<dbReference type="FunCoup" id="G1KQL4">
    <property type="interactions" value="85"/>
</dbReference>
<keyword evidence="4" id="KW-0804">Transcription</keyword>
<dbReference type="InterPro" id="IPR019471">
    <property type="entry name" value="Interferon_reg_factor-3"/>
</dbReference>
<feature type="domain" description="IRF tryptophan pentad repeat" evidence="7">
    <location>
        <begin position="12"/>
        <end position="108"/>
    </location>
</feature>
<dbReference type="InterPro" id="IPR017855">
    <property type="entry name" value="SMAD-like_dom_sf"/>
</dbReference>
<dbReference type="Pfam" id="PF10401">
    <property type="entry name" value="IRF-3"/>
    <property type="match status" value="1"/>
</dbReference>
<dbReference type="GO" id="GO:0000981">
    <property type="term" value="F:DNA-binding transcription factor activity, RNA polymerase II-specific"/>
    <property type="evidence" value="ECO:0000318"/>
    <property type="project" value="GO_Central"/>
</dbReference>
<dbReference type="GO" id="GO:0045893">
    <property type="term" value="P:positive regulation of DNA-templated transcription"/>
    <property type="evidence" value="ECO:0007669"/>
    <property type="project" value="UniProtKB-ARBA"/>
</dbReference>
<dbReference type="PANTHER" id="PTHR11949:SF2">
    <property type="entry name" value="INTERFERON REGULATORY FACTOR 7"/>
    <property type="match status" value="1"/>
</dbReference>
<dbReference type="GeneTree" id="ENSGT00940000160931"/>
<dbReference type="InParanoid" id="G1KQL4"/>
<evidence type="ECO:0000256" key="3">
    <source>
        <dbReference type="ARBA" id="ARBA00023125"/>
    </source>
</evidence>
<dbReference type="Gene3D" id="2.60.200.10">
    <property type="match status" value="1"/>
</dbReference>
<comment type="subcellular location">
    <subcellularLocation>
        <location evidence="1">Nucleus</location>
    </subcellularLocation>
</comment>
<dbReference type="InterPro" id="IPR008984">
    <property type="entry name" value="SMAD_FHA_dom_sf"/>
</dbReference>
<feature type="compositionally biased region" description="Polar residues" evidence="6">
    <location>
        <begin position="135"/>
        <end position="149"/>
    </location>
</feature>
<evidence type="ECO:0000256" key="6">
    <source>
        <dbReference type="SAM" id="MobiDB-lite"/>
    </source>
</evidence>
<keyword evidence="9" id="KW-1185">Reference proteome</keyword>
<dbReference type="KEGG" id="acs:103278516"/>
<dbReference type="RefSeq" id="XP_008106753.1">
    <property type="nucleotide sequence ID" value="XM_008108546.3"/>
</dbReference>
<dbReference type="PANTHER" id="PTHR11949">
    <property type="entry name" value="INTERFERON REGULATORY FACTOR"/>
    <property type="match status" value="1"/>
</dbReference>
<dbReference type="Pfam" id="PF00605">
    <property type="entry name" value="IRF"/>
    <property type="match status" value="1"/>
</dbReference>
<dbReference type="InterPro" id="IPR019817">
    <property type="entry name" value="Interferon_reg_fac_CS"/>
</dbReference>
<keyword evidence="5" id="KW-0539">Nucleus</keyword>
<feature type="region of interest" description="Disordered" evidence="6">
    <location>
        <begin position="117"/>
        <end position="149"/>
    </location>
</feature>
<dbReference type="GO" id="GO:0002376">
    <property type="term" value="P:immune system process"/>
    <property type="evidence" value="ECO:0000318"/>
    <property type="project" value="GO_Central"/>
</dbReference>
<reference evidence="8" key="2">
    <citation type="submission" date="2025-08" db="UniProtKB">
        <authorList>
            <consortium name="Ensembl"/>
        </authorList>
    </citation>
    <scope>IDENTIFICATION</scope>
</reference>
<dbReference type="GO" id="GO:0000978">
    <property type="term" value="F:RNA polymerase II cis-regulatory region sequence-specific DNA binding"/>
    <property type="evidence" value="ECO:0000318"/>
    <property type="project" value="GO_Central"/>
</dbReference>
<feature type="compositionally biased region" description="Basic and acidic residues" evidence="6">
    <location>
        <begin position="119"/>
        <end position="131"/>
    </location>
</feature>
<evidence type="ECO:0000256" key="4">
    <source>
        <dbReference type="ARBA" id="ARBA00023163"/>
    </source>
</evidence>
<evidence type="ECO:0000256" key="2">
    <source>
        <dbReference type="ARBA" id="ARBA00023015"/>
    </source>
</evidence>
<dbReference type="InterPro" id="IPR001346">
    <property type="entry name" value="Interferon_reg_fact_DNA-bd_dom"/>
</dbReference>
<dbReference type="GO" id="GO:0006357">
    <property type="term" value="P:regulation of transcription by RNA polymerase II"/>
    <property type="evidence" value="ECO:0000318"/>
    <property type="project" value="GO_Central"/>
</dbReference>
<evidence type="ECO:0000256" key="5">
    <source>
        <dbReference type="ARBA" id="ARBA00023242"/>
    </source>
</evidence>
<organism evidence="8 9">
    <name type="scientific">Anolis carolinensis</name>
    <name type="common">Green anole</name>
    <name type="synonym">American chameleon</name>
    <dbReference type="NCBI Taxonomy" id="28377"/>
    <lineage>
        <taxon>Eukaryota</taxon>
        <taxon>Metazoa</taxon>
        <taxon>Chordata</taxon>
        <taxon>Craniata</taxon>
        <taxon>Vertebrata</taxon>
        <taxon>Euteleostomi</taxon>
        <taxon>Lepidosauria</taxon>
        <taxon>Squamata</taxon>
        <taxon>Bifurcata</taxon>
        <taxon>Unidentata</taxon>
        <taxon>Episquamata</taxon>
        <taxon>Toxicofera</taxon>
        <taxon>Iguania</taxon>
        <taxon>Dactyloidae</taxon>
        <taxon>Anolis</taxon>
    </lineage>
</organism>
<keyword evidence="3" id="KW-0238">DNA-binding</keyword>
<reference evidence="8 9" key="1">
    <citation type="submission" date="2009-12" db="EMBL/GenBank/DDBJ databases">
        <title>The Genome Sequence of Anolis carolinensis (Green Anole Lizard).</title>
        <authorList>
            <consortium name="The Genome Sequencing Platform"/>
            <person name="Di Palma F."/>
            <person name="Alfoldi J."/>
            <person name="Heiman D."/>
            <person name="Young S."/>
            <person name="Grabherr M."/>
            <person name="Johnson J."/>
            <person name="Lander E.S."/>
            <person name="Lindblad-Toh K."/>
        </authorList>
    </citation>
    <scope>NUCLEOTIDE SEQUENCE [LARGE SCALE GENOMIC DNA]</scope>
    <source>
        <strain evidence="8 9">JBL SC #1</strain>
    </source>
</reference>
<dbReference type="SMART" id="SM00348">
    <property type="entry name" value="IRF"/>
    <property type="match status" value="1"/>
</dbReference>
<reference evidence="8" key="3">
    <citation type="submission" date="2025-09" db="UniProtKB">
        <authorList>
            <consortium name="Ensembl"/>
        </authorList>
    </citation>
    <scope>IDENTIFICATION</scope>
</reference>
<dbReference type="OrthoDB" id="8691508at2759"/>
<dbReference type="Bgee" id="ENSACAG00000015053">
    <property type="expression patterns" value="Expressed in lung and 9 other cell types or tissues"/>
</dbReference>
<dbReference type="GO" id="GO:0005634">
    <property type="term" value="C:nucleus"/>
    <property type="evidence" value="ECO:0000318"/>
    <property type="project" value="GO_Central"/>
</dbReference>
<accession>G1KQL4</accession>
<dbReference type="Ensembl" id="ENSACAT00000015082.4">
    <property type="protein sequence ID" value="ENSACAP00000014781.4"/>
    <property type="gene ID" value="ENSACAG00000015053.4"/>
</dbReference>
<sequence>MAAAANRNNPQKICFFDWLVNEINSREYWLDEAHTIFCIPWKHNSRKDIVADDYRIFKEWAVVSKKYNEHQPDPSKWKTNFRCALNSTKKFKELKSNNPDYHVYRIISHNAAHAANLPADRRNDGDHENDMLRISPSSEGVQGSDQTTPPLQQEINIAFEMLSLENPVPGLNVNTDENVYQCSSDTLQWVMQQANMNMDEIQTVSWAPSPSDHPIGEVAYQQNNTYAVPHVDQTGYHHLRNRAVNETVENRYYEEPSKWLPEITTDVVHQSTATLAVQQAQQNSPAPNQLNHLVADALGNESCFIENMFMDEDPLAKGVMMCNAASQHTMLEQSPCPLPVAPPVEQPPAQTTLLQNDSGMHPLNLGVSIYYRGSLLNELRVTAGSCLFTYNNNHTAQVLGNPQIIQFPNPQMLPDQKQVTLTLTALQKAGLLLYQKNCRLWARRLGPCNVFWAFSKQLENIAQYPEHRLLQREVDTEIFNFEHYFQGLQQFYDGQRSSCPDYTIYLCFGQRFSAAKPKESKLILVKLVPELCKHWHERVLREGVSSLNSEIESLQFSNSLFDMMEYLTSICRPADEEH</sequence>
<evidence type="ECO:0000259" key="7">
    <source>
        <dbReference type="PROSITE" id="PS51507"/>
    </source>
</evidence>
<dbReference type="CDD" id="cd00103">
    <property type="entry name" value="IRF"/>
    <property type="match status" value="1"/>
</dbReference>
<dbReference type="SMART" id="SM01243">
    <property type="entry name" value="IRF-3"/>
    <property type="match status" value="1"/>
</dbReference>